<dbReference type="FunFam" id="1.25.40.10:FF:000891">
    <property type="entry name" value="SGT1 and CS domain protein"/>
    <property type="match status" value="1"/>
</dbReference>
<feature type="compositionally biased region" description="Polar residues" evidence="2">
    <location>
        <begin position="453"/>
        <end position="465"/>
    </location>
</feature>
<dbReference type="Gene3D" id="1.25.40.10">
    <property type="entry name" value="Tetratricopeptide repeat domain"/>
    <property type="match status" value="1"/>
</dbReference>
<dbReference type="InterPro" id="IPR011990">
    <property type="entry name" value="TPR-like_helical_dom_sf"/>
</dbReference>
<dbReference type="STRING" id="41047.A0A397GFA6"/>
<dbReference type="SUPFAM" id="SSF49764">
    <property type="entry name" value="HSP20-like chaperones"/>
    <property type="match status" value="1"/>
</dbReference>
<sequence>MNAAAQGDKALANSDCPTAIRLFTQALTELPRAPAYYIKRSTAFSRLKPADGGPNFQAALQDAEIALTLARERAKRELILSAQMRRGIVLYQLERYGDAAFVFSTIQEKIGTTTEDQDKSEKVKNAMAAGGAARSSAKKGYEQELPIWTLKVKGKLSKLAEGDEKARITIEEFPKDVFIPSEKDLKKQLDAFQAGKVDEGNSRAQTTPANDKTTDSTKTSTATAESQGIMSKAQAAPSTTSPSTGPSAEKVRHEWYQSHDSVVVTLYIKGVPKDSVDTELKDESAAIQFPLPSGADYAFTLDPLFAPIDPSASKVSVMSTKIELLLRKKTAGQKWGALEASSSSAKLSDRQAIVGAAPAAESGPSYPTSSRHGAKDWDKVASTLTAKKSKGKDKDPKAKKGAKAGEDSGDESDSADSIDSDYGTGDPVDAFFKKLYSNADPDTRRAMVKSYVESQGTSLSTNWKEVSQGKVEARPPSD</sequence>
<dbReference type="RefSeq" id="XP_026612454.1">
    <property type="nucleotide sequence ID" value="XM_026760184.1"/>
</dbReference>
<feature type="region of interest" description="Disordered" evidence="2">
    <location>
        <begin position="356"/>
        <end position="425"/>
    </location>
</feature>
<feature type="region of interest" description="Disordered" evidence="2">
    <location>
        <begin position="194"/>
        <end position="251"/>
    </location>
</feature>
<dbReference type="Proteomes" id="UP000215305">
    <property type="component" value="Unassembled WGS sequence"/>
</dbReference>
<dbReference type="GeneID" id="38128539"/>
<dbReference type="PROSITE" id="PS51203">
    <property type="entry name" value="CS"/>
    <property type="match status" value="1"/>
</dbReference>
<evidence type="ECO:0008006" key="7">
    <source>
        <dbReference type="Google" id="ProtNLM"/>
    </source>
</evidence>
<dbReference type="Gene3D" id="2.60.40.790">
    <property type="match status" value="1"/>
</dbReference>
<comment type="similarity">
    <text evidence="1">Belongs to the SGT1 family.</text>
</comment>
<evidence type="ECO:0000259" key="4">
    <source>
        <dbReference type="PROSITE" id="PS51203"/>
    </source>
</evidence>
<dbReference type="InterPro" id="IPR007052">
    <property type="entry name" value="CS_dom"/>
</dbReference>
<dbReference type="Pfam" id="PF04969">
    <property type="entry name" value="CS"/>
    <property type="match status" value="1"/>
</dbReference>
<feature type="region of interest" description="Disordered" evidence="2">
    <location>
        <begin position="453"/>
        <end position="478"/>
    </location>
</feature>
<keyword evidence="6" id="KW-1185">Reference proteome</keyword>
<evidence type="ECO:0000313" key="6">
    <source>
        <dbReference type="Proteomes" id="UP000215305"/>
    </source>
</evidence>
<dbReference type="InterPro" id="IPR044563">
    <property type="entry name" value="Sgt1-like"/>
</dbReference>
<dbReference type="PANTHER" id="PTHR45862">
    <property type="entry name" value="PROTEIN SGT1 HOMOLOG"/>
    <property type="match status" value="1"/>
</dbReference>
<dbReference type="OrthoDB" id="1898560at2759"/>
<dbReference type="EMBL" id="NKHU02000174">
    <property type="protein sequence ID" value="RHZ49702.1"/>
    <property type="molecule type" value="Genomic_DNA"/>
</dbReference>
<comment type="caution">
    <text evidence="5">The sequence shown here is derived from an EMBL/GenBank/DDBJ whole genome shotgun (WGS) entry which is preliminary data.</text>
</comment>
<dbReference type="VEuPathDB" id="FungiDB:CDV56_106565"/>
<evidence type="ECO:0000259" key="3">
    <source>
        <dbReference type="PROSITE" id="PS51048"/>
    </source>
</evidence>
<dbReference type="Pfam" id="PF05002">
    <property type="entry name" value="SGS"/>
    <property type="match status" value="1"/>
</dbReference>
<name>A0A397GFA6_ASPTH</name>
<dbReference type="SUPFAM" id="SSF48452">
    <property type="entry name" value="TPR-like"/>
    <property type="match status" value="1"/>
</dbReference>
<feature type="domain" description="CS" evidence="4">
    <location>
        <begin position="248"/>
        <end position="339"/>
    </location>
</feature>
<reference evidence="5" key="1">
    <citation type="submission" date="2018-08" db="EMBL/GenBank/DDBJ databases">
        <title>Draft genome sequence of azole-resistant Aspergillus thermomutatus (Neosartorya pseudofischeri) strain HMR AF 39, isolated from a human nasal aspirate.</title>
        <authorList>
            <person name="Parent-Michaud M."/>
            <person name="Dufresne P.J."/>
            <person name="Fournier E."/>
            <person name="Martineau C."/>
            <person name="Moreira S."/>
            <person name="Perkins V."/>
            <person name="De Repentigny L."/>
            <person name="Dufresne S.F."/>
        </authorList>
    </citation>
    <scope>NUCLEOTIDE SEQUENCE [LARGE SCALE GENOMIC DNA]</scope>
    <source>
        <strain evidence="5">HMR AF 39</strain>
    </source>
</reference>
<dbReference type="CDD" id="cd06466">
    <property type="entry name" value="p23_CS_SGT1_like"/>
    <property type="match status" value="1"/>
</dbReference>
<evidence type="ECO:0000256" key="1">
    <source>
        <dbReference type="ARBA" id="ARBA00008509"/>
    </source>
</evidence>
<organism evidence="5 6">
    <name type="scientific">Aspergillus thermomutatus</name>
    <name type="common">Neosartorya pseudofischeri</name>
    <dbReference type="NCBI Taxonomy" id="41047"/>
    <lineage>
        <taxon>Eukaryota</taxon>
        <taxon>Fungi</taxon>
        <taxon>Dikarya</taxon>
        <taxon>Ascomycota</taxon>
        <taxon>Pezizomycotina</taxon>
        <taxon>Eurotiomycetes</taxon>
        <taxon>Eurotiomycetidae</taxon>
        <taxon>Eurotiales</taxon>
        <taxon>Aspergillaceae</taxon>
        <taxon>Aspergillus</taxon>
        <taxon>Aspergillus subgen. Fumigati</taxon>
    </lineage>
</organism>
<feature type="compositionally biased region" description="Basic and acidic residues" evidence="2">
    <location>
        <begin position="392"/>
        <end position="406"/>
    </location>
</feature>
<dbReference type="GO" id="GO:0051087">
    <property type="term" value="F:protein-folding chaperone binding"/>
    <property type="evidence" value="ECO:0007669"/>
    <property type="project" value="InterPro"/>
</dbReference>
<feature type="compositionally biased region" description="Low complexity" evidence="2">
    <location>
        <begin position="235"/>
        <end position="248"/>
    </location>
</feature>
<gene>
    <name evidence="5" type="ORF">CDV56_106565</name>
</gene>
<evidence type="ECO:0000313" key="5">
    <source>
        <dbReference type="EMBL" id="RHZ49702.1"/>
    </source>
</evidence>
<dbReference type="InterPro" id="IPR008978">
    <property type="entry name" value="HSP20-like_chaperone"/>
</dbReference>
<protein>
    <recommendedName>
        <fullName evidence="7">SGT1 and CS domain protein</fullName>
    </recommendedName>
</protein>
<dbReference type="InterPro" id="IPR007699">
    <property type="entry name" value="SGS_dom"/>
</dbReference>
<dbReference type="PROSITE" id="PS51048">
    <property type="entry name" value="SGS"/>
    <property type="match status" value="1"/>
</dbReference>
<proteinExistence type="inferred from homology"/>
<feature type="domain" description="SGS" evidence="3">
    <location>
        <begin position="365"/>
        <end position="478"/>
    </location>
</feature>
<evidence type="ECO:0000256" key="2">
    <source>
        <dbReference type="SAM" id="MobiDB-lite"/>
    </source>
</evidence>
<accession>A0A397GFA6</accession>
<dbReference type="AlphaFoldDB" id="A0A397GFA6"/>
<dbReference type="FunFam" id="2.60.40.790:FF:000079">
    <property type="entry name" value="SGT1 and CS domain protein"/>
    <property type="match status" value="1"/>
</dbReference>
<feature type="compositionally biased region" description="Acidic residues" evidence="2">
    <location>
        <begin position="407"/>
        <end position="419"/>
    </location>
</feature>